<dbReference type="PROSITE" id="PS50053">
    <property type="entry name" value="UBIQUITIN_2"/>
    <property type="match status" value="1"/>
</dbReference>
<dbReference type="InterPro" id="IPR019956">
    <property type="entry name" value="Ubiquitin_dom"/>
</dbReference>
<dbReference type="Pfam" id="PF00240">
    <property type="entry name" value="ubiquitin"/>
    <property type="match status" value="1"/>
</dbReference>
<dbReference type="PANTHER" id="PTHR10677:SF3">
    <property type="entry name" value="FI07626P-RELATED"/>
    <property type="match status" value="1"/>
</dbReference>
<dbReference type="STRING" id="70415.A0A5S6R5I2"/>
<dbReference type="SUPFAM" id="SSF54236">
    <property type="entry name" value="Ubiquitin-like"/>
    <property type="match status" value="1"/>
</dbReference>
<dbReference type="PRINTS" id="PR00348">
    <property type="entry name" value="UBIQUITIN"/>
</dbReference>
<dbReference type="GO" id="GO:0006511">
    <property type="term" value="P:ubiquitin-dependent protein catabolic process"/>
    <property type="evidence" value="ECO:0007669"/>
    <property type="project" value="TreeGrafter"/>
</dbReference>
<proteinExistence type="predicted"/>
<accession>A0A5S6R5I2</accession>
<dbReference type="InterPro" id="IPR015496">
    <property type="entry name" value="Ubiquilin"/>
</dbReference>
<evidence type="ECO:0000313" key="3">
    <source>
        <dbReference type="WBParaSite" id="TMUE_3000014688.1"/>
    </source>
</evidence>
<keyword evidence="2" id="KW-1185">Reference proteome</keyword>
<dbReference type="PANTHER" id="PTHR10677">
    <property type="entry name" value="UBIQUILIN"/>
    <property type="match status" value="1"/>
</dbReference>
<dbReference type="InterPro" id="IPR029071">
    <property type="entry name" value="Ubiquitin-like_domsf"/>
</dbReference>
<evidence type="ECO:0000313" key="2">
    <source>
        <dbReference type="Proteomes" id="UP000046395"/>
    </source>
</evidence>
<dbReference type="Gene3D" id="3.10.20.90">
    <property type="entry name" value="Phosphatidylinositol 3-kinase Catalytic Subunit, Chain A, domain 1"/>
    <property type="match status" value="1"/>
</dbReference>
<sequence length="184" mass="21148">MADRFKKCTNHLKIEPLSVQNYLPLLRELFFQARCRMPPVVIYVKVLGFGKNPLTVRLDDSDRILNIKEKLSQQLFVPAEEQNLIFNGKTLENERTLSSENLKDGCLLHLLLIKTHLQFDFTSRLNKFLDNSLPTDNKSMLIAEHCVKYVCDYIDSLSLDEIERYAKQKCLSLESPAGSSNSNP</sequence>
<organism evidence="2 3">
    <name type="scientific">Trichuris muris</name>
    <name type="common">Mouse whipworm</name>
    <dbReference type="NCBI Taxonomy" id="70415"/>
    <lineage>
        <taxon>Eukaryota</taxon>
        <taxon>Metazoa</taxon>
        <taxon>Ecdysozoa</taxon>
        <taxon>Nematoda</taxon>
        <taxon>Enoplea</taxon>
        <taxon>Dorylaimia</taxon>
        <taxon>Trichinellida</taxon>
        <taxon>Trichuridae</taxon>
        <taxon>Trichuris</taxon>
    </lineage>
</organism>
<dbReference type="InterPro" id="IPR000626">
    <property type="entry name" value="Ubiquitin-like_dom"/>
</dbReference>
<protein>
    <submittedName>
        <fullName evidence="3">Ubiquitin-like domain-containing protein</fullName>
    </submittedName>
</protein>
<dbReference type="GO" id="GO:0005829">
    <property type="term" value="C:cytosol"/>
    <property type="evidence" value="ECO:0007669"/>
    <property type="project" value="TreeGrafter"/>
</dbReference>
<dbReference type="SMART" id="SM00213">
    <property type="entry name" value="UBQ"/>
    <property type="match status" value="1"/>
</dbReference>
<evidence type="ECO:0000259" key="1">
    <source>
        <dbReference type="PROSITE" id="PS50053"/>
    </source>
</evidence>
<feature type="domain" description="Ubiquitin-like" evidence="1">
    <location>
        <begin position="40"/>
        <end position="112"/>
    </location>
</feature>
<dbReference type="GO" id="GO:0031593">
    <property type="term" value="F:polyubiquitin modification-dependent protein binding"/>
    <property type="evidence" value="ECO:0007669"/>
    <property type="project" value="TreeGrafter"/>
</dbReference>
<dbReference type="AlphaFoldDB" id="A0A5S6R5I2"/>
<dbReference type="WBParaSite" id="TMUE_3000014688.1">
    <property type="protein sequence ID" value="TMUE_3000014688.1"/>
    <property type="gene ID" value="WBGene00288482"/>
</dbReference>
<name>A0A5S6R5I2_TRIMR</name>
<dbReference type="CDD" id="cd17039">
    <property type="entry name" value="Ubl_ubiquitin_like"/>
    <property type="match status" value="1"/>
</dbReference>
<dbReference type="Proteomes" id="UP000046395">
    <property type="component" value="Unassembled WGS sequence"/>
</dbReference>
<reference evidence="3" key="1">
    <citation type="submission" date="2019-12" db="UniProtKB">
        <authorList>
            <consortium name="WormBaseParasite"/>
        </authorList>
    </citation>
    <scope>IDENTIFICATION</scope>
</reference>